<evidence type="ECO:0000313" key="2">
    <source>
        <dbReference type="EMBL" id="ATA18937.1"/>
    </source>
</evidence>
<keyword evidence="1" id="KW-0472">Membrane</keyword>
<keyword evidence="1" id="KW-0812">Transmembrane</keyword>
<accession>A0A250AYE4</accession>
<evidence type="ECO:0000313" key="3">
    <source>
        <dbReference type="Proteomes" id="UP000217182"/>
    </source>
</evidence>
<dbReference type="KEGG" id="gqu:AWC35_06045"/>
<gene>
    <name evidence="2" type="ORF">AWC35_06045</name>
</gene>
<reference evidence="2 3" key="1">
    <citation type="submission" date="2016-01" db="EMBL/GenBank/DDBJ databases">
        <authorList>
            <person name="Oliw E.H."/>
        </authorList>
    </citation>
    <scope>NUCLEOTIDE SEQUENCE [LARGE SCALE GENOMIC DNA]</scope>
    <source>
        <strain evidence="2 3">FRB97</strain>
    </source>
</reference>
<dbReference type="Proteomes" id="UP000217182">
    <property type="component" value="Chromosome"/>
</dbReference>
<sequence length="171" mass="19823">MSNITVAEVGSLFLSLVVPITTGVVAAGFTAYFALNRFYREKWWEKKVSSYNNLIDKLLELKDLYVYASFITEMKYNVDRELSTYPKGKVDWNKINEVRAQVHRLYVLSPISFSHNVKILLDELLKKDNDNNYSICEEGYPEFIGYHEMSKVIQSSIDAILEDARSELKFN</sequence>
<keyword evidence="1" id="KW-1133">Transmembrane helix</keyword>
<organism evidence="2 3">
    <name type="scientific">Gibbsiella quercinecans</name>
    <dbReference type="NCBI Taxonomy" id="929813"/>
    <lineage>
        <taxon>Bacteria</taxon>
        <taxon>Pseudomonadati</taxon>
        <taxon>Pseudomonadota</taxon>
        <taxon>Gammaproteobacteria</taxon>
        <taxon>Enterobacterales</taxon>
        <taxon>Yersiniaceae</taxon>
        <taxon>Gibbsiella</taxon>
    </lineage>
</organism>
<feature type="transmembrane region" description="Helical" evidence="1">
    <location>
        <begin position="12"/>
        <end position="35"/>
    </location>
</feature>
<proteinExistence type="predicted"/>
<dbReference type="OrthoDB" id="6638686at2"/>
<dbReference type="EMBL" id="CP014136">
    <property type="protein sequence ID" value="ATA18937.1"/>
    <property type="molecule type" value="Genomic_DNA"/>
</dbReference>
<evidence type="ECO:0000256" key="1">
    <source>
        <dbReference type="SAM" id="Phobius"/>
    </source>
</evidence>
<dbReference type="RefSeq" id="WP_095845543.1">
    <property type="nucleotide sequence ID" value="NZ_CP014136.1"/>
</dbReference>
<keyword evidence="3" id="KW-1185">Reference proteome</keyword>
<protein>
    <submittedName>
        <fullName evidence="2">Uncharacterized protein</fullName>
    </submittedName>
</protein>
<dbReference type="AlphaFoldDB" id="A0A250AYE4"/>
<name>A0A250AYE4_9GAMM</name>